<dbReference type="Proteomes" id="UP000218784">
    <property type="component" value="Unassembled WGS sequence"/>
</dbReference>
<protein>
    <submittedName>
        <fullName evidence="2">Uncharacterized protein</fullName>
    </submittedName>
</protein>
<dbReference type="RefSeq" id="WP_096611279.1">
    <property type="nucleotide sequence ID" value="NZ_NWVD01000002.1"/>
</dbReference>
<dbReference type="AlphaFoldDB" id="A0A2A4I165"/>
<reference evidence="2 3" key="1">
    <citation type="submission" date="2017-09" db="EMBL/GenBank/DDBJ databases">
        <title>Sphingomonas ginsenosidimutans KACC 14949, whole genome shotgun sequence.</title>
        <authorList>
            <person name="Feng G."/>
            <person name="Zhu H."/>
        </authorList>
    </citation>
    <scope>NUCLEOTIDE SEQUENCE [LARGE SCALE GENOMIC DNA]</scope>
    <source>
        <strain evidence="2 3">KACC 14949</strain>
    </source>
</reference>
<dbReference type="InterPro" id="IPR013320">
    <property type="entry name" value="ConA-like_dom_sf"/>
</dbReference>
<gene>
    <name evidence="2" type="ORF">COA17_07300</name>
</gene>
<organism evidence="2 3">
    <name type="scientific">Sphingomonas ginsenosidimutans</name>
    <dbReference type="NCBI Taxonomy" id="862134"/>
    <lineage>
        <taxon>Bacteria</taxon>
        <taxon>Pseudomonadati</taxon>
        <taxon>Pseudomonadota</taxon>
        <taxon>Alphaproteobacteria</taxon>
        <taxon>Sphingomonadales</taxon>
        <taxon>Sphingomonadaceae</taxon>
        <taxon>Sphingomonas</taxon>
    </lineage>
</organism>
<evidence type="ECO:0000313" key="3">
    <source>
        <dbReference type="Proteomes" id="UP000218784"/>
    </source>
</evidence>
<name>A0A2A4I165_9SPHN</name>
<accession>A0A2A4I165</accession>
<dbReference type="Gene3D" id="2.60.120.200">
    <property type="match status" value="1"/>
</dbReference>
<dbReference type="EMBL" id="NWVD01000002">
    <property type="protein sequence ID" value="PCG09657.1"/>
    <property type="molecule type" value="Genomic_DNA"/>
</dbReference>
<feature type="region of interest" description="Disordered" evidence="1">
    <location>
        <begin position="370"/>
        <end position="389"/>
    </location>
</feature>
<dbReference type="SUPFAM" id="SSF49899">
    <property type="entry name" value="Concanavalin A-like lectins/glucanases"/>
    <property type="match status" value="1"/>
</dbReference>
<evidence type="ECO:0000313" key="2">
    <source>
        <dbReference type="EMBL" id="PCG09657.1"/>
    </source>
</evidence>
<dbReference type="InterPro" id="IPR013783">
    <property type="entry name" value="Ig-like_fold"/>
</dbReference>
<dbReference type="Pfam" id="PF05345">
    <property type="entry name" value="He_PIG"/>
    <property type="match status" value="1"/>
</dbReference>
<keyword evidence="3" id="KW-1185">Reference proteome</keyword>
<sequence>MATRLRRFVAANGNRVLAELLLTPRAPIVPNVPVTIDIVGATAGSALTASGLPSGLTLNSAARTITGSVALPGSYAVKVTETLAGRANSPRTVMQTIVVGKTAEIDPTRGSSKYKGGFLLLAEGYRSGQYAARDASGQMNDAVPASLTSPTQAQYAATPGYITFPGGIATQPLVVDRSRVALDLSTDSFILAFTINMALPSGSVFVLGNQVDTTSPGLKLIAAANGNLQPMVTVGGQNVFGNSFGGAIDGTDHRVVIAWDHKSGDLSVALDGAPLTVMPALVDATAGGAATRQATDFFIGGSSVGGTAAQYPAMKLAAMHLLVFKDGLPINLPMVAAQLNALPRRALTNGDLMATASRRVMVIVNGQSNENGSASVPDATRSRGPLLADGVRPLGGNKGSIWPRLSELAAERGTHLMAANFAIGSTSLVHDWCGVLRAWANGLKVDKGTYVLASGNVYKATAVPAQATASTVQPAGTGATQTGADNITWTYMAAARAQDVAGYIYPFTDSYFDPNGYFAAAKAQYLKSRGYDLRAAYIAFGQQDWTLGTTRAEFTQGYINAANYWLDAGATVILGVTCYGAAGDFDTWLTSNPAATPATDPATDTAPGIGGWQDALRYFAGNPKVVAGDNSRYALGVIPSAASVGASRAHTIPAMEGDTIHFNAPAQRARAAVLDRAVQARNLW</sequence>
<dbReference type="Gene3D" id="2.60.40.10">
    <property type="entry name" value="Immunoglobulins"/>
    <property type="match status" value="1"/>
</dbReference>
<proteinExistence type="predicted"/>
<comment type="caution">
    <text evidence="2">The sequence shown here is derived from an EMBL/GenBank/DDBJ whole genome shotgun (WGS) entry which is preliminary data.</text>
</comment>
<evidence type="ECO:0000256" key="1">
    <source>
        <dbReference type="SAM" id="MobiDB-lite"/>
    </source>
</evidence>